<dbReference type="Pfam" id="PF17778">
    <property type="entry name" value="WHD_BLACT"/>
    <property type="match status" value="1"/>
</dbReference>
<dbReference type="PANTHER" id="PTHR23131">
    <property type="entry name" value="ENDORIBONUCLEASE LACTB2"/>
    <property type="match status" value="1"/>
</dbReference>
<comment type="cofactor">
    <cofactor evidence="1">
        <name>Zn(2+)</name>
        <dbReference type="ChEBI" id="CHEBI:29105"/>
    </cofactor>
</comment>
<dbReference type="InterPro" id="IPR001279">
    <property type="entry name" value="Metallo-B-lactamas"/>
</dbReference>
<dbReference type="InterPro" id="IPR036388">
    <property type="entry name" value="WH-like_DNA-bd_sf"/>
</dbReference>
<keyword evidence="4" id="KW-0862">Zinc</keyword>
<dbReference type="InterPro" id="IPR001018">
    <property type="entry name" value="Beta-lactamase_class-B_CS"/>
</dbReference>
<dbReference type="SUPFAM" id="SSF56281">
    <property type="entry name" value="Metallo-hydrolase/oxidoreductase"/>
    <property type="match status" value="1"/>
</dbReference>
<keyword evidence="7" id="KW-1185">Reference proteome</keyword>
<keyword evidence="3" id="KW-0378">Hydrolase</keyword>
<dbReference type="SMART" id="SM00849">
    <property type="entry name" value="Lactamase_B"/>
    <property type="match status" value="1"/>
</dbReference>
<dbReference type="EMBL" id="BAABKQ010000001">
    <property type="protein sequence ID" value="GAA4805868.1"/>
    <property type="molecule type" value="Genomic_DNA"/>
</dbReference>
<gene>
    <name evidence="6" type="ORF">GCM10023353_06100</name>
</gene>
<sequence length="266" mass="28074">MTAPDHPAYGVLRPVTATAGVVLCRNPGIMELEGTNTWIVRAPGSHSAVVVDPGPDDAEHLERVAALGPVAAVIVTHRHDDHTGGIEKFRALTGADVYAVLPEYRRGGGGALEDGTVLDAAGVRLRVLATPGHTADSVSLIIEPDGDRPGAVLTGDTILGRGTTVIDPEDGSLRDYLESLERLISVGAGAACLPAHGPDLPDTAAVAREYRAHRQQRLSQVRDALAVLGELATARQVVEQVYRDVDESLWPAAEWSVAAQLDYLRG</sequence>
<evidence type="ECO:0000256" key="1">
    <source>
        <dbReference type="ARBA" id="ARBA00001947"/>
    </source>
</evidence>
<dbReference type="InterPro" id="IPR036866">
    <property type="entry name" value="RibonucZ/Hydroxyglut_hydro"/>
</dbReference>
<dbReference type="PANTHER" id="PTHR23131:SF0">
    <property type="entry name" value="ENDORIBONUCLEASE LACTB2"/>
    <property type="match status" value="1"/>
</dbReference>
<dbReference type="Proteomes" id="UP001500839">
    <property type="component" value="Unassembled WGS sequence"/>
</dbReference>
<dbReference type="Pfam" id="PF00753">
    <property type="entry name" value="Lactamase_B"/>
    <property type="match status" value="1"/>
</dbReference>
<comment type="caution">
    <text evidence="6">The sequence shown here is derived from an EMBL/GenBank/DDBJ whole genome shotgun (WGS) entry which is preliminary data.</text>
</comment>
<organism evidence="6 7">
    <name type="scientific">Tomitella cavernea</name>
    <dbReference type="NCBI Taxonomy" id="1387982"/>
    <lineage>
        <taxon>Bacteria</taxon>
        <taxon>Bacillati</taxon>
        <taxon>Actinomycetota</taxon>
        <taxon>Actinomycetes</taxon>
        <taxon>Mycobacteriales</taxon>
        <taxon>Tomitella</taxon>
    </lineage>
</organism>
<evidence type="ECO:0000256" key="2">
    <source>
        <dbReference type="ARBA" id="ARBA00022723"/>
    </source>
</evidence>
<dbReference type="PROSITE" id="PS00743">
    <property type="entry name" value="BETA_LACTAMASE_B_1"/>
    <property type="match status" value="1"/>
</dbReference>
<evidence type="ECO:0000313" key="6">
    <source>
        <dbReference type="EMBL" id="GAA4805868.1"/>
    </source>
</evidence>
<dbReference type="RefSeq" id="WP_345602111.1">
    <property type="nucleotide sequence ID" value="NZ_BAABKQ010000001.1"/>
</dbReference>
<name>A0ABP9CA90_9ACTN</name>
<reference evidence="7" key="1">
    <citation type="journal article" date="2019" name="Int. J. Syst. Evol. Microbiol.">
        <title>The Global Catalogue of Microorganisms (GCM) 10K type strain sequencing project: providing services to taxonomists for standard genome sequencing and annotation.</title>
        <authorList>
            <consortium name="The Broad Institute Genomics Platform"/>
            <consortium name="The Broad Institute Genome Sequencing Center for Infectious Disease"/>
            <person name="Wu L."/>
            <person name="Ma J."/>
        </authorList>
    </citation>
    <scope>NUCLEOTIDE SEQUENCE [LARGE SCALE GENOMIC DNA]</scope>
    <source>
        <strain evidence="7">JCM 18542</strain>
    </source>
</reference>
<feature type="domain" description="Metallo-beta-lactamase" evidence="5">
    <location>
        <begin position="34"/>
        <end position="196"/>
    </location>
</feature>
<dbReference type="Gene3D" id="1.10.10.10">
    <property type="entry name" value="Winged helix-like DNA-binding domain superfamily/Winged helix DNA-binding domain"/>
    <property type="match status" value="1"/>
</dbReference>
<proteinExistence type="predicted"/>
<accession>A0ABP9CA90</accession>
<dbReference type="InterPro" id="IPR050662">
    <property type="entry name" value="Sec-metab_biosynth-thioest"/>
</dbReference>
<evidence type="ECO:0000256" key="3">
    <source>
        <dbReference type="ARBA" id="ARBA00022801"/>
    </source>
</evidence>
<dbReference type="InterPro" id="IPR041516">
    <property type="entry name" value="LACTB2_WH"/>
</dbReference>
<keyword evidence="2" id="KW-0479">Metal-binding</keyword>
<evidence type="ECO:0000256" key="4">
    <source>
        <dbReference type="ARBA" id="ARBA00022833"/>
    </source>
</evidence>
<dbReference type="CDD" id="cd16278">
    <property type="entry name" value="metallo-hydrolase-like_MBL-fold"/>
    <property type="match status" value="1"/>
</dbReference>
<dbReference type="Gene3D" id="3.60.15.10">
    <property type="entry name" value="Ribonuclease Z/Hydroxyacylglutathione hydrolase-like"/>
    <property type="match status" value="1"/>
</dbReference>
<evidence type="ECO:0000313" key="7">
    <source>
        <dbReference type="Proteomes" id="UP001500839"/>
    </source>
</evidence>
<evidence type="ECO:0000259" key="5">
    <source>
        <dbReference type="SMART" id="SM00849"/>
    </source>
</evidence>
<protein>
    <submittedName>
        <fullName evidence="6">MBL fold metallo-hydrolase</fullName>
    </submittedName>
</protein>